<proteinExistence type="predicted"/>
<dbReference type="Proteomes" id="UP000284021">
    <property type="component" value="Unassembled WGS sequence"/>
</dbReference>
<gene>
    <name evidence="2" type="ORF">D3879_20630</name>
</gene>
<organism evidence="2 3">
    <name type="scientific">Pseudomonas cavernicola</name>
    <dbReference type="NCBI Taxonomy" id="2320866"/>
    <lineage>
        <taxon>Bacteria</taxon>
        <taxon>Pseudomonadati</taxon>
        <taxon>Pseudomonadota</taxon>
        <taxon>Gammaproteobacteria</taxon>
        <taxon>Pseudomonadales</taxon>
        <taxon>Pseudomonadaceae</taxon>
        <taxon>Pseudomonas</taxon>
    </lineage>
</organism>
<dbReference type="Pfam" id="PF06983">
    <property type="entry name" value="3-dmu-9_3-mt"/>
    <property type="match status" value="1"/>
</dbReference>
<dbReference type="InterPro" id="IPR029068">
    <property type="entry name" value="Glyas_Bleomycin-R_OHBP_Dase"/>
</dbReference>
<dbReference type="AlphaFoldDB" id="A0A418XDC8"/>
<reference evidence="2 3" key="1">
    <citation type="submission" date="2018-09" db="EMBL/GenBank/DDBJ databases">
        <authorList>
            <person name="Zhu H."/>
        </authorList>
    </citation>
    <scope>NUCLEOTIDE SEQUENCE [LARGE SCALE GENOMIC DNA]</scope>
    <source>
        <strain evidence="2 3">K1S02-6</strain>
    </source>
</reference>
<sequence length="142" mass="15234">MRIEPYLFFNGRCDEALQFYTQALGAKVTLLLRYKDAPEQGGGPQVDPDKVMHANLQIGGSQVMASDGMCSGVQAFNGFNLSISTNSLEQAEQAFAALAEGGQVSMPLQKTFWASAFGMLTDRFGVGWMVNCEAADPGTSLP</sequence>
<feature type="domain" description="PhnB-like" evidence="1">
    <location>
        <begin position="3"/>
        <end position="130"/>
    </location>
</feature>
<dbReference type="Gene3D" id="3.10.180.10">
    <property type="entry name" value="2,3-Dihydroxybiphenyl 1,2-Dioxygenase, domain 1"/>
    <property type="match status" value="1"/>
</dbReference>
<dbReference type="OrthoDB" id="9795306at2"/>
<evidence type="ECO:0000313" key="2">
    <source>
        <dbReference type="EMBL" id="RJG10420.1"/>
    </source>
</evidence>
<protein>
    <submittedName>
        <fullName evidence="2">VOC family protein</fullName>
    </submittedName>
</protein>
<dbReference type="InterPro" id="IPR028973">
    <property type="entry name" value="PhnB-like"/>
</dbReference>
<keyword evidence="3" id="KW-1185">Reference proteome</keyword>
<dbReference type="CDD" id="cd06588">
    <property type="entry name" value="PhnB_like"/>
    <property type="match status" value="1"/>
</dbReference>
<dbReference type="EMBL" id="QYUR01000006">
    <property type="protein sequence ID" value="RJG10420.1"/>
    <property type="molecule type" value="Genomic_DNA"/>
</dbReference>
<comment type="caution">
    <text evidence="2">The sequence shown here is derived from an EMBL/GenBank/DDBJ whole genome shotgun (WGS) entry which is preliminary data.</text>
</comment>
<dbReference type="SUPFAM" id="SSF54593">
    <property type="entry name" value="Glyoxalase/Bleomycin resistance protein/Dihydroxybiphenyl dioxygenase"/>
    <property type="match status" value="1"/>
</dbReference>
<evidence type="ECO:0000259" key="1">
    <source>
        <dbReference type="Pfam" id="PF06983"/>
    </source>
</evidence>
<dbReference type="PANTHER" id="PTHR33990:SF1">
    <property type="entry name" value="PROTEIN YJDN"/>
    <property type="match status" value="1"/>
</dbReference>
<evidence type="ECO:0000313" key="3">
    <source>
        <dbReference type="Proteomes" id="UP000284021"/>
    </source>
</evidence>
<dbReference type="PANTHER" id="PTHR33990">
    <property type="entry name" value="PROTEIN YJDN-RELATED"/>
    <property type="match status" value="1"/>
</dbReference>
<accession>A0A418XDC8</accession>
<dbReference type="RefSeq" id="WP_119956102.1">
    <property type="nucleotide sequence ID" value="NZ_QYUR01000006.1"/>
</dbReference>
<name>A0A418XDC8_9PSED</name>